<feature type="domain" description="Porphobilinogen deaminase N-terminal" evidence="9">
    <location>
        <begin position="4"/>
        <end position="210"/>
    </location>
</feature>
<dbReference type="SUPFAM" id="SSF53850">
    <property type="entry name" value="Periplasmic binding protein-like II"/>
    <property type="match status" value="1"/>
</dbReference>
<dbReference type="FunFam" id="3.40.190.10:FF:000005">
    <property type="entry name" value="Porphobilinogen deaminase"/>
    <property type="match status" value="1"/>
</dbReference>
<evidence type="ECO:0000256" key="2">
    <source>
        <dbReference type="ARBA" id="ARBA00004735"/>
    </source>
</evidence>
<dbReference type="Pfam" id="PF01379">
    <property type="entry name" value="Porphobil_deam"/>
    <property type="match status" value="1"/>
</dbReference>
<dbReference type="PRINTS" id="PR00151">
    <property type="entry name" value="PORPHBDMNASE"/>
</dbReference>
<dbReference type="InterPro" id="IPR036803">
    <property type="entry name" value="Porphobilinogen_deaminase_C_sf"/>
</dbReference>
<dbReference type="GO" id="GO:0005737">
    <property type="term" value="C:cytoplasm"/>
    <property type="evidence" value="ECO:0007669"/>
    <property type="project" value="UniProtKB-UniRule"/>
</dbReference>
<protein>
    <recommendedName>
        <fullName evidence="8">Porphobilinogen deaminase</fullName>
        <shortName evidence="8">PBG</shortName>
        <ecNumber evidence="8">2.5.1.61</ecNumber>
    </recommendedName>
    <alternativeName>
        <fullName evidence="8">Hydroxymethylbilane synthase</fullName>
        <shortName evidence="8">HMBS</shortName>
    </alternativeName>
    <alternativeName>
        <fullName evidence="8">Pre-uroporphyrinogen synthase</fullName>
    </alternativeName>
</protein>
<dbReference type="InterPro" id="IPR022417">
    <property type="entry name" value="Porphobilin_deaminase_N"/>
</dbReference>
<comment type="pathway">
    <text evidence="2">Porphyrin-containing compound metabolism; protoporphyrin-IX biosynthesis; coproporphyrinogen-III from 5-aminolevulinate: step 2/4.</text>
</comment>
<name>A0A917FQV2_9GAMM</name>
<comment type="similarity">
    <text evidence="3 8">Belongs to the HMBS family.</text>
</comment>
<dbReference type="PANTHER" id="PTHR11557:SF0">
    <property type="entry name" value="PORPHOBILINOGEN DEAMINASE"/>
    <property type="match status" value="1"/>
</dbReference>
<evidence type="ECO:0000256" key="3">
    <source>
        <dbReference type="ARBA" id="ARBA00005638"/>
    </source>
</evidence>
<dbReference type="Pfam" id="PF03900">
    <property type="entry name" value="Porphobil_deamC"/>
    <property type="match status" value="1"/>
</dbReference>
<dbReference type="GO" id="GO:0006782">
    <property type="term" value="P:protoporphyrinogen IX biosynthetic process"/>
    <property type="evidence" value="ECO:0007669"/>
    <property type="project" value="UniProtKB-UniRule"/>
</dbReference>
<dbReference type="InterPro" id="IPR000860">
    <property type="entry name" value="HemC"/>
</dbReference>
<evidence type="ECO:0000256" key="7">
    <source>
        <dbReference type="ARBA" id="ARBA00048169"/>
    </source>
</evidence>
<keyword evidence="5 8" id="KW-0808">Transferase</keyword>
<evidence type="ECO:0000313" key="12">
    <source>
        <dbReference type="Proteomes" id="UP000632858"/>
    </source>
</evidence>
<dbReference type="EMBL" id="BMFO01000003">
    <property type="protein sequence ID" value="GGF95557.1"/>
    <property type="molecule type" value="Genomic_DNA"/>
</dbReference>
<dbReference type="PIRSF" id="PIRSF001438">
    <property type="entry name" value="4pyrrol_synth_OHMeBilane_synth"/>
    <property type="match status" value="1"/>
</dbReference>
<dbReference type="HAMAP" id="MF_00260">
    <property type="entry name" value="Porphobil_deam"/>
    <property type="match status" value="1"/>
</dbReference>
<dbReference type="EC" id="2.5.1.61" evidence="8"/>
<reference evidence="11" key="1">
    <citation type="journal article" date="2014" name="Int. J. Syst. Evol. Microbiol.">
        <title>Complete genome sequence of Corynebacterium casei LMG S-19264T (=DSM 44701T), isolated from a smear-ripened cheese.</title>
        <authorList>
            <consortium name="US DOE Joint Genome Institute (JGI-PGF)"/>
            <person name="Walter F."/>
            <person name="Albersmeier A."/>
            <person name="Kalinowski J."/>
            <person name="Ruckert C."/>
        </authorList>
    </citation>
    <scope>NUCLEOTIDE SEQUENCE</scope>
    <source>
        <strain evidence="11">CGMCC 1.12726</strain>
    </source>
</reference>
<dbReference type="FunFam" id="3.40.190.10:FF:000004">
    <property type="entry name" value="Porphobilinogen deaminase"/>
    <property type="match status" value="1"/>
</dbReference>
<dbReference type="RefSeq" id="WP_188449851.1">
    <property type="nucleotide sequence ID" value="NZ_BMFO01000003.1"/>
</dbReference>
<comment type="miscellaneous">
    <text evidence="8">The porphobilinogen subunits are added to the dipyrromethane group.</text>
</comment>
<dbReference type="AlphaFoldDB" id="A0A917FQV2"/>
<comment type="function">
    <text evidence="1 8">Tetrapolymerization of the monopyrrole PBG into the hydroxymethylbilane pre-uroporphyrinogen in several discrete steps.</text>
</comment>
<proteinExistence type="inferred from homology"/>
<dbReference type="NCBIfam" id="TIGR00212">
    <property type="entry name" value="hemC"/>
    <property type="match status" value="1"/>
</dbReference>
<dbReference type="SUPFAM" id="SSF54782">
    <property type="entry name" value="Porphobilinogen deaminase (hydroxymethylbilane synthase), C-terminal domain"/>
    <property type="match status" value="1"/>
</dbReference>
<evidence type="ECO:0000256" key="1">
    <source>
        <dbReference type="ARBA" id="ARBA00002869"/>
    </source>
</evidence>
<reference evidence="11" key="2">
    <citation type="submission" date="2020-09" db="EMBL/GenBank/DDBJ databases">
        <authorList>
            <person name="Sun Q."/>
            <person name="Zhou Y."/>
        </authorList>
    </citation>
    <scope>NUCLEOTIDE SEQUENCE</scope>
    <source>
        <strain evidence="11">CGMCC 1.12726</strain>
    </source>
</reference>
<dbReference type="PANTHER" id="PTHR11557">
    <property type="entry name" value="PORPHOBILINOGEN DEAMINASE"/>
    <property type="match status" value="1"/>
</dbReference>
<gene>
    <name evidence="8 11" type="primary">hemC</name>
    <name evidence="11" type="ORF">GCM10010960_16550</name>
</gene>
<evidence type="ECO:0000259" key="9">
    <source>
        <dbReference type="Pfam" id="PF01379"/>
    </source>
</evidence>
<dbReference type="GO" id="GO:0004418">
    <property type="term" value="F:hydroxymethylbilane synthase activity"/>
    <property type="evidence" value="ECO:0007669"/>
    <property type="project" value="UniProtKB-UniRule"/>
</dbReference>
<keyword evidence="6 8" id="KW-0627">Porphyrin biosynthesis</keyword>
<dbReference type="InterPro" id="IPR022418">
    <property type="entry name" value="Porphobilinogen_deaminase_C"/>
</dbReference>
<evidence type="ECO:0000259" key="10">
    <source>
        <dbReference type="Pfam" id="PF03900"/>
    </source>
</evidence>
<organism evidence="11 12">
    <name type="scientific">Arenimonas maotaiensis</name>
    <dbReference type="NCBI Taxonomy" id="1446479"/>
    <lineage>
        <taxon>Bacteria</taxon>
        <taxon>Pseudomonadati</taxon>
        <taxon>Pseudomonadota</taxon>
        <taxon>Gammaproteobacteria</taxon>
        <taxon>Lysobacterales</taxon>
        <taxon>Lysobacteraceae</taxon>
        <taxon>Arenimonas</taxon>
    </lineage>
</organism>
<dbReference type="InterPro" id="IPR022419">
    <property type="entry name" value="Porphobilin_deaminase_cofac_BS"/>
</dbReference>
<comment type="caution">
    <text evidence="11">The sequence shown here is derived from an EMBL/GenBank/DDBJ whole genome shotgun (WGS) entry which is preliminary data.</text>
</comment>
<sequence>MQTIRLATRESALALWQTNHVAALLRAAHPGLNVELVPMTTRGDQVLDVSLAKIGGKGLFLKELEVAMLEGRADAAVHSLKDVPMELEDGFALAAVLRRDNPFDAFISGAYASLDELPPGAVVGTSSQRRQVQLRQLRPDLVIKDLRGNINTRLAKSAAGEFDAIILACAGLERLGLQAHIRSVLAPDTWWPAVAQGAIAVETLDARPEVSALFVPLNCKETEIRVRAERALNRQLHGSCQVPVAAYAEFVEDRLRLTGWVGEASENTSISAQGTGDAEHPEALGEFVAEKLFARGAAAMLKLPQ</sequence>
<evidence type="ECO:0000256" key="4">
    <source>
        <dbReference type="ARBA" id="ARBA00011245"/>
    </source>
</evidence>
<keyword evidence="12" id="KW-1185">Reference proteome</keyword>
<feature type="modified residue" description="S-(dipyrrolylmethanemethyl)cysteine" evidence="8">
    <location>
        <position position="240"/>
    </location>
</feature>
<comment type="subunit">
    <text evidence="4 8">Monomer.</text>
</comment>
<feature type="domain" description="Porphobilinogen deaminase C-terminal" evidence="10">
    <location>
        <begin position="225"/>
        <end position="293"/>
    </location>
</feature>
<accession>A0A917FQV2</accession>
<dbReference type="Proteomes" id="UP000632858">
    <property type="component" value="Unassembled WGS sequence"/>
</dbReference>
<evidence type="ECO:0000256" key="5">
    <source>
        <dbReference type="ARBA" id="ARBA00022679"/>
    </source>
</evidence>
<evidence type="ECO:0000256" key="6">
    <source>
        <dbReference type="ARBA" id="ARBA00023244"/>
    </source>
</evidence>
<comment type="catalytic activity">
    <reaction evidence="7 8">
        <text>4 porphobilinogen + H2O = hydroxymethylbilane + 4 NH4(+)</text>
        <dbReference type="Rhea" id="RHEA:13185"/>
        <dbReference type="ChEBI" id="CHEBI:15377"/>
        <dbReference type="ChEBI" id="CHEBI:28938"/>
        <dbReference type="ChEBI" id="CHEBI:57845"/>
        <dbReference type="ChEBI" id="CHEBI:58126"/>
        <dbReference type="EC" id="2.5.1.61"/>
    </reaction>
</comment>
<dbReference type="Gene3D" id="3.40.190.10">
    <property type="entry name" value="Periplasmic binding protein-like II"/>
    <property type="match status" value="2"/>
</dbReference>
<evidence type="ECO:0000256" key="8">
    <source>
        <dbReference type="HAMAP-Rule" id="MF_00260"/>
    </source>
</evidence>
<dbReference type="CDD" id="cd13646">
    <property type="entry name" value="PBP2_EcHMBS_like"/>
    <property type="match status" value="1"/>
</dbReference>
<evidence type="ECO:0000313" key="11">
    <source>
        <dbReference type="EMBL" id="GGF95557.1"/>
    </source>
</evidence>
<comment type="cofactor">
    <cofactor evidence="8">
        <name>dipyrromethane</name>
        <dbReference type="ChEBI" id="CHEBI:60342"/>
    </cofactor>
    <text evidence="8">Binds 1 dipyrromethane group covalently.</text>
</comment>
<dbReference type="PROSITE" id="PS00533">
    <property type="entry name" value="PORPHOBILINOGEN_DEAM"/>
    <property type="match status" value="1"/>
</dbReference>
<dbReference type="Gene3D" id="3.30.160.40">
    <property type="entry name" value="Porphobilinogen deaminase, C-terminal domain"/>
    <property type="match status" value="1"/>
</dbReference>